<dbReference type="SUPFAM" id="SSF55729">
    <property type="entry name" value="Acyl-CoA N-acyltransferases (Nat)"/>
    <property type="match status" value="1"/>
</dbReference>
<dbReference type="PANTHER" id="PTHR43441">
    <property type="entry name" value="RIBOSOMAL-PROTEIN-SERINE ACETYLTRANSFERASE"/>
    <property type="match status" value="1"/>
</dbReference>
<name>A0A8J4HC36_9PROT</name>
<sequence>MTPRHNAFGQPIGEPVLGWTPRPHPSRAALVGAACRIEPLDPDRHGEALFAADQLARDGSGWTYLMAERPDSLRAYRDFLTAAAAPWSQPAGDPLFHAILLPDGRAAGLAAYLRIDRNNGVIEVGHINYSPLLQRQKAGTEAMYLMMRRAFDELGYRRYEWKCDSLNAPSRRAAERYGFRFEGIFHHAVVYKGRNRDTAWYAITEEAWPACRAAFETWLAAENFTPQGTPRRSLAACRAG</sequence>
<reference evidence="3" key="1">
    <citation type="journal article" date="2020" name="mSystems">
        <title>Genome- and Community-Level Interaction Insights into Carbon Utilization and Element Cycling Functions of Hydrothermarchaeota in Hydrothermal Sediment.</title>
        <authorList>
            <person name="Zhou Z."/>
            <person name="Liu Y."/>
            <person name="Xu W."/>
            <person name="Pan J."/>
            <person name="Luo Z.H."/>
            <person name="Li M."/>
        </authorList>
    </citation>
    <scope>NUCLEOTIDE SEQUENCE</scope>
    <source>
        <strain evidence="3">SpSt-997</strain>
    </source>
</reference>
<gene>
    <name evidence="3" type="ORF">ENY07_07975</name>
</gene>
<feature type="region of interest" description="Disordered" evidence="1">
    <location>
        <begin position="1"/>
        <end position="20"/>
    </location>
</feature>
<protein>
    <submittedName>
        <fullName evidence="3">N-acetyltransferase</fullName>
    </submittedName>
</protein>
<proteinExistence type="predicted"/>
<dbReference type="InterPro" id="IPR016181">
    <property type="entry name" value="Acyl_CoA_acyltransferase"/>
</dbReference>
<dbReference type="Pfam" id="PF13302">
    <property type="entry name" value="Acetyltransf_3"/>
    <property type="match status" value="1"/>
</dbReference>
<dbReference type="InterPro" id="IPR000182">
    <property type="entry name" value="GNAT_dom"/>
</dbReference>
<dbReference type="Gene3D" id="3.40.630.30">
    <property type="match status" value="1"/>
</dbReference>
<comment type="caution">
    <text evidence="3">The sequence shown here is derived from an EMBL/GenBank/DDBJ whole genome shotgun (WGS) entry which is preliminary data.</text>
</comment>
<dbReference type="PROSITE" id="PS51186">
    <property type="entry name" value="GNAT"/>
    <property type="match status" value="1"/>
</dbReference>
<feature type="domain" description="N-acetyltransferase" evidence="2">
    <location>
        <begin position="35"/>
        <end position="197"/>
    </location>
</feature>
<dbReference type="GO" id="GO:0008999">
    <property type="term" value="F:protein-N-terminal-alanine acetyltransferase activity"/>
    <property type="evidence" value="ECO:0007669"/>
    <property type="project" value="TreeGrafter"/>
</dbReference>
<dbReference type="EMBL" id="DTQM01000158">
    <property type="protein sequence ID" value="HGC43141.1"/>
    <property type="molecule type" value="Genomic_DNA"/>
</dbReference>
<dbReference type="GO" id="GO:1990189">
    <property type="term" value="F:protein N-terminal-serine acetyltransferase activity"/>
    <property type="evidence" value="ECO:0007669"/>
    <property type="project" value="TreeGrafter"/>
</dbReference>
<dbReference type="AlphaFoldDB" id="A0A8J4HC36"/>
<accession>A0A8J4HC36</accession>
<organism evidence="3">
    <name type="scientific">Acidicaldus sp</name>
    <dbReference type="NCBI Taxonomy" id="1872105"/>
    <lineage>
        <taxon>Bacteria</taxon>
        <taxon>Pseudomonadati</taxon>
        <taxon>Pseudomonadota</taxon>
        <taxon>Alphaproteobacteria</taxon>
        <taxon>Acetobacterales</taxon>
        <taxon>Acetobacteraceae</taxon>
        <taxon>Acidicaldus</taxon>
    </lineage>
</organism>
<evidence type="ECO:0000259" key="2">
    <source>
        <dbReference type="PROSITE" id="PS51186"/>
    </source>
</evidence>
<dbReference type="PANTHER" id="PTHR43441:SF2">
    <property type="entry name" value="FAMILY ACETYLTRANSFERASE, PUTATIVE (AFU_ORTHOLOGUE AFUA_7G00850)-RELATED"/>
    <property type="match status" value="1"/>
</dbReference>
<dbReference type="InterPro" id="IPR051908">
    <property type="entry name" value="Ribosomal_N-acetyltransferase"/>
</dbReference>
<evidence type="ECO:0000256" key="1">
    <source>
        <dbReference type="SAM" id="MobiDB-lite"/>
    </source>
</evidence>
<dbReference type="FunFam" id="3.40.630.30:FF:000047">
    <property type="entry name" value="Acetyltransferase, GNAT family"/>
    <property type="match status" value="1"/>
</dbReference>
<evidence type="ECO:0000313" key="3">
    <source>
        <dbReference type="EMBL" id="HGC43141.1"/>
    </source>
</evidence>